<feature type="chain" id="PRO_5042188522" evidence="1">
    <location>
        <begin position="23"/>
        <end position="236"/>
    </location>
</feature>
<reference evidence="3 4" key="2">
    <citation type="journal article" date="2022" name="Mar. Drugs">
        <title>Bioassay-Guided Fractionation Leads to the Detection of Cholic Acid Generated by the Rare Thalassomonas sp.</title>
        <authorList>
            <person name="Pheiffer F."/>
            <person name="Schneider Y.K."/>
            <person name="Hansen E.H."/>
            <person name="Andersen J.H."/>
            <person name="Isaksson J."/>
            <person name="Busche T."/>
            <person name="R C."/>
            <person name="Kalinowski J."/>
            <person name="Zyl L.V."/>
            <person name="Trindade M."/>
        </authorList>
    </citation>
    <scope>NUCLEOTIDE SEQUENCE [LARGE SCALE GENOMIC DNA]</scope>
    <source>
        <strain evidence="3 4">XOM25</strain>
    </source>
</reference>
<dbReference type="Pfam" id="PF00497">
    <property type="entry name" value="SBP_bac_3"/>
    <property type="match status" value="1"/>
</dbReference>
<feature type="signal peptide" evidence="1">
    <location>
        <begin position="1"/>
        <end position="22"/>
    </location>
</feature>
<dbReference type="SUPFAM" id="SSF53850">
    <property type="entry name" value="Periplasmic binding protein-like II"/>
    <property type="match status" value="1"/>
</dbReference>
<evidence type="ECO:0000313" key="4">
    <source>
        <dbReference type="Proteomes" id="UP000032352"/>
    </source>
</evidence>
<dbReference type="PANTHER" id="PTHR38834">
    <property type="entry name" value="PERIPLASMIC SUBSTRATE BINDING PROTEIN FAMILY 3"/>
    <property type="match status" value="1"/>
</dbReference>
<gene>
    <name evidence="3" type="ORF">SG34_023665</name>
</gene>
<protein>
    <submittedName>
        <fullName evidence="3">Transporter substrate-binding domain-containing protein</fullName>
    </submittedName>
</protein>
<feature type="domain" description="Solute-binding protein family 3/N-terminal" evidence="2">
    <location>
        <begin position="29"/>
        <end position="181"/>
    </location>
</feature>
<keyword evidence="1" id="KW-0732">Signal</keyword>
<dbReference type="RefSeq" id="WP_044836940.1">
    <property type="nucleotide sequence ID" value="NZ_CP059733.1"/>
</dbReference>
<evidence type="ECO:0000256" key="1">
    <source>
        <dbReference type="SAM" id="SignalP"/>
    </source>
</evidence>
<keyword evidence="4" id="KW-1185">Reference proteome</keyword>
<proteinExistence type="predicted"/>
<evidence type="ECO:0000259" key="2">
    <source>
        <dbReference type="Pfam" id="PF00497"/>
    </source>
</evidence>
<sequence length="236" mass="27299">MLKSGAFLLMCCLHFISVAAYAGEPLEVVTEDWPPYSYLLPDGSVGGIATDKVRSLLDKAGIEYRINLYPWVRAYKMALTQKNVMIYSIYRTREREDKFQWLCPLLPTHSMYVYALSERKDINIDTLEDLKQYIIGITKEEYGYQYLLGHGFVESKHLDITPNYDINLRKLMEKRVDMIIESSHTMKIRLQSIGYKFDRVTPVFEVDTGAVADNCMAFSLGTPAELIEQVRKVFHR</sequence>
<evidence type="ECO:0000313" key="3">
    <source>
        <dbReference type="EMBL" id="WDE04309.1"/>
    </source>
</evidence>
<reference evidence="3 4" key="1">
    <citation type="journal article" date="2015" name="Genome Announc.">
        <title>Draft Genome Sequences of Marine Isolates of Thalassomonas viridans and Thalassomonas actiniarum.</title>
        <authorList>
            <person name="Olonade I."/>
            <person name="van Zyl L.J."/>
            <person name="Trindade M."/>
        </authorList>
    </citation>
    <scope>NUCLEOTIDE SEQUENCE [LARGE SCALE GENOMIC DNA]</scope>
    <source>
        <strain evidence="3 4">XOM25</strain>
    </source>
</reference>
<dbReference type="PANTHER" id="PTHR38834:SF3">
    <property type="entry name" value="SOLUTE-BINDING PROTEIN FAMILY 3_N-TERMINAL DOMAIN-CONTAINING PROTEIN"/>
    <property type="match status" value="1"/>
</dbReference>
<dbReference type="Proteomes" id="UP000032352">
    <property type="component" value="Chromosome"/>
</dbReference>
<dbReference type="AlphaFoldDB" id="A0AAE9Z1J0"/>
<dbReference type="KEGG" id="tvd:SG34_023665"/>
<dbReference type="Gene3D" id="3.40.190.10">
    <property type="entry name" value="Periplasmic binding protein-like II"/>
    <property type="match status" value="2"/>
</dbReference>
<dbReference type="InterPro" id="IPR001638">
    <property type="entry name" value="Solute-binding_3/MltF_N"/>
</dbReference>
<name>A0AAE9Z1J0_9GAMM</name>
<accession>A0AAE9Z1J0</accession>
<dbReference type="EMBL" id="CP059733">
    <property type="protein sequence ID" value="WDE04309.1"/>
    <property type="molecule type" value="Genomic_DNA"/>
</dbReference>
<organism evidence="3 4">
    <name type="scientific">Thalassomonas viridans</name>
    <dbReference type="NCBI Taxonomy" id="137584"/>
    <lineage>
        <taxon>Bacteria</taxon>
        <taxon>Pseudomonadati</taxon>
        <taxon>Pseudomonadota</taxon>
        <taxon>Gammaproteobacteria</taxon>
        <taxon>Alteromonadales</taxon>
        <taxon>Colwelliaceae</taxon>
        <taxon>Thalassomonas</taxon>
    </lineage>
</organism>